<accession>A0A6A1W7D4</accession>
<sequence>MVTIFAKPLPTLPLTTPNELYSNLTSDSIVTQQHLNMFCWVVIVLELKAVIDGGAARGEVEEVEASPGPLQPVEKALVSVGFLVKEKLKGGFDLGMPDNCPTDDLKSFSRCTTAVIFHFRNNLPQWPKK</sequence>
<protein>
    <submittedName>
        <fullName evidence="1">Uncharacterized protein</fullName>
    </submittedName>
</protein>
<reference evidence="1 2" key="1">
    <citation type="journal article" date="2019" name="Plant Biotechnol. J.">
        <title>The red bayberry genome and genetic basis of sex determination.</title>
        <authorList>
            <person name="Jia H.M."/>
            <person name="Jia H.J."/>
            <person name="Cai Q.L."/>
            <person name="Wang Y."/>
            <person name="Zhao H.B."/>
            <person name="Yang W.F."/>
            <person name="Wang G.Y."/>
            <person name="Li Y.H."/>
            <person name="Zhan D.L."/>
            <person name="Shen Y.T."/>
            <person name="Niu Q.F."/>
            <person name="Chang L."/>
            <person name="Qiu J."/>
            <person name="Zhao L."/>
            <person name="Xie H.B."/>
            <person name="Fu W.Y."/>
            <person name="Jin J."/>
            <person name="Li X.W."/>
            <person name="Jiao Y."/>
            <person name="Zhou C.C."/>
            <person name="Tu T."/>
            <person name="Chai C.Y."/>
            <person name="Gao J.L."/>
            <person name="Fan L.J."/>
            <person name="van de Weg E."/>
            <person name="Wang J.Y."/>
            <person name="Gao Z.S."/>
        </authorList>
    </citation>
    <scope>NUCLEOTIDE SEQUENCE [LARGE SCALE GENOMIC DNA]</scope>
    <source>
        <tissue evidence="1">Leaves</tissue>
    </source>
</reference>
<keyword evidence="2" id="KW-1185">Reference proteome</keyword>
<dbReference type="Proteomes" id="UP000516437">
    <property type="component" value="Chromosome 3"/>
</dbReference>
<dbReference type="AlphaFoldDB" id="A0A6A1W7D4"/>
<evidence type="ECO:0000313" key="2">
    <source>
        <dbReference type="Proteomes" id="UP000516437"/>
    </source>
</evidence>
<proteinExistence type="predicted"/>
<name>A0A6A1W7D4_9ROSI</name>
<evidence type="ECO:0000313" key="1">
    <source>
        <dbReference type="EMBL" id="KAB1218690.1"/>
    </source>
</evidence>
<comment type="caution">
    <text evidence="1">The sequence shown here is derived from an EMBL/GenBank/DDBJ whole genome shotgun (WGS) entry which is preliminary data.</text>
</comment>
<organism evidence="1 2">
    <name type="scientific">Morella rubra</name>
    <name type="common">Chinese bayberry</name>
    <dbReference type="NCBI Taxonomy" id="262757"/>
    <lineage>
        <taxon>Eukaryota</taxon>
        <taxon>Viridiplantae</taxon>
        <taxon>Streptophyta</taxon>
        <taxon>Embryophyta</taxon>
        <taxon>Tracheophyta</taxon>
        <taxon>Spermatophyta</taxon>
        <taxon>Magnoliopsida</taxon>
        <taxon>eudicotyledons</taxon>
        <taxon>Gunneridae</taxon>
        <taxon>Pentapetalae</taxon>
        <taxon>rosids</taxon>
        <taxon>fabids</taxon>
        <taxon>Fagales</taxon>
        <taxon>Myricaceae</taxon>
        <taxon>Morella</taxon>
    </lineage>
</organism>
<dbReference type="EMBL" id="RXIC02000021">
    <property type="protein sequence ID" value="KAB1218690.1"/>
    <property type="molecule type" value="Genomic_DNA"/>
</dbReference>
<gene>
    <name evidence="1" type="ORF">CJ030_MR3G026570</name>
</gene>